<dbReference type="Proteomes" id="UP000193920">
    <property type="component" value="Unassembled WGS sequence"/>
</dbReference>
<protein>
    <recommendedName>
        <fullName evidence="2">THIF-type NAD/FAD binding fold domain-containing protein</fullName>
    </recommendedName>
</protein>
<sequence>MKSNTTSLVAASFISSVCTAGTIFLIQYLHKRKAIQKLKKEFSNTIAFNNSNNNNKGELNEDFIREVLSRNYSFLGEEKMNKIRKSFVIVVGVGGVGSHAAHMLLRSGVGKIRIIDFDEVSTSSLNRHSVATKADIGKPKVIAMQEHFKNIYPFAKVEAKVALFSAENAASLLEGNPDFVLDCIDNIHTKLDLIEYCVKNKINIISSAGAGAKCDPSRIQIADISDTKEDPLARATRIELKKRGIKNGVPVVYSTEKPGEVKLLPLPDELYGKQIEGNPPNFRTRVLPVFGTIPALFGDAVATYVLTKLADWPIKPLAIKMREGTYARLHKEYACKENHFFNNKEPINITISDIAFIFEEIWNGRSALSGDLNKLTLTRWDRTQPPSLNNIICLTKAEAQKHDSLTVKPEEYYDQKFIDFVKAKFKEESELNQWRNL</sequence>
<dbReference type="CDD" id="cd00755">
    <property type="entry name" value="YgdL_like"/>
    <property type="match status" value="1"/>
</dbReference>
<reference evidence="3 4" key="1">
    <citation type="submission" date="2016-08" db="EMBL/GenBank/DDBJ databases">
        <title>A Parts List for Fungal Cellulosomes Revealed by Comparative Genomics.</title>
        <authorList>
            <consortium name="DOE Joint Genome Institute"/>
            <person name="Haitjema C.H."/>
            <person name="Gilmore S.P."/>
            <person name="Henske J.K."/>
            <person name="Solomon K.V."/>
            <person name="De Groot R."/>
            <person name="Kuo A."/>
            <person name="Mondo S.J."/>
            <person name="Salamov A.A."/>
            <person name="Labutti K."/>
            <person name="Zhao Z."/>
            <person name="Chiniquy J."/>
            <person name="Barry K."/>
            <person name="Brewer H.M."/>
            <person name="Purvine S.O."/>
            <person name="Wright A.T."/>
            <person name="Boxma B."/>
            <person name="Van Alen T."/>
            <person name="Hackstein J.H."/>
            <person name="Baker S.E."/>
            <person name="Grigoriev I.V."/>
            <person name="O'Malley M.A."/>
        </authorList>
    </citation>
    <scope>NUCLEOTIDE SEQUENCE [LARGE SCALE GENOMIC DNA]</scope>
    <source>
        <strain evidence="3 4">G1</strain>
    </source>
</reference>
<dbReference type="GO" id="GO:0008641">
    <property type="term" value="F:ubiquitin-like modifier activating enzyme activity"/>
    <property type="evidence" value="ECO:0007669"/>
    <property type="project" value="InterPro"/>
</dbReference>
<keyword evidence="1" id="KW-0472">Membrane</keyword>
<dbReference type="FunFam" id="3.40.50.720:FF:000449">
    <property type="entry name" value="Ubiquitin-activating enzyme (E1), putative"/>
    <property type="match status" value="1"/>
</dbReference>
<evidence type="ECO:0000313" key="4">
    <source>
        <dbReference type="Proteomes" id="UP000193920"/>
    </source>
</evidence>
<dbReference type="SUPFAM" id="SSF69572">
    <property type="entry name" value="Activating enzymes of the ubiquitin-like proteins"/>
    <property type="match status" value="1"/>
</dbReference>
<dbReference type="GO" id="GO:0061503">
    <property type="term" value="F:tRNA threonylcarbamoyladenosine dehydratase"/>
    <property type="evidence" value="ECO:0007669"/>
    <property type="project" value="TreeGrafter"/>
</dbReference>
<dbReference type="InterPro" id="IPR035985">
    <property type="entry name" value="Ubiquitin-activating_enz"/>
</dbReference>
<gene>
    <name evidence="3" type="ORF">LY90DRAFT_464086</name>
</gene>
<dbReference type="GO" id="GO:0061504">
    <property type="term" value="P:cyclic threonylcarbamoyladenosine biosynthetic process"/>
    <property type="evidence" value="ECO:0007669"/>
    <property type="project" value="TreeGrafter"/>
</dbReference>
<keyword evidence="4" id="KW-1185">Reference proteome</keyword>
<dbReference type="PANTHER" id="PTHR43267">
    <property type="entry name" value="TRNA THREONYLCARBAMOYLADENOSINE DEHYDRATASE"/>
    <property type="match status" value="1"/>
</dbReference>
<comment type="caution">
    <text evidence="3">The sequence shown here is derived from an EMBL/GenBank/DDBJ whole genome shotgun (WGS) entry which is preliminary data.</text>
</comment>
<name>A0A1Y2AE08_9FUNG</name>
<organism evidence="3 4">
    <name type="scientific">Neocallimastix californiae</name>
    <dbReference type="NCBI Taxonomy" id="1754190"/>
    <lineage>
        <taxon>Eukaryota</taxon>
        <taxon>Fungi</taxon>
        <taxon>Fungi incertae sedis</taxon>
        <taxon>Chytridiomycota</taxon>
        <taxon>Chytridiomycota incertae sedis</taxon>
        <taxon>Neocallimastigomycetes</taxon>
        <taxon>Neocallimastigales</taxon>
        <taxon>Neocallimastigaceae</taxon>
        <taxon>Neocallimastix</taxon>
    </lineage>
</organism>
<dbReference type="PANTHER" id="PTHR43267:SF2">
    <property type="entry name" value="TRNA THREONYLCARBAMOYLADENOSINE DEHYDRATASE 1-RELATED"/>
    <property type="match status" value="1"/>
</dbReference>
<keyword evidence="1" id="KW-0812">Transmembrane</keyword>
<feature type="domain" description="THIF-type NAD/FAD binding fold" evidence="2">
    <location>
        <begin position="69"/>
        <end position="317"/>
    </location>
</feature>
<dbReference type="OrthoDB" id="10265862at2759"/>
<proteinExistence type="predicted"/>
<dbReference type="Pfam" id="PF00899">
    <property type="entry name" value="ThiF"/>
    <property type="match status" value="1"/>
</dbReference>
<dbReference type="GO" id="GO:0005741">
    <property type="term" value="C:mitochondrial outer membrane"/>
    <property type="evidence" value="ECO:0007669"/>
    <property type="project" value="TreeGrafter"/>
</dbReference>
<dbReference type="EMBL" id="MCOG01000296">
    <property type="protein sequence ID" value="ORY20225.1"/>
    <property type="molecule type" value="Genomic_DNA"/>
</dbReference>
<dbReference type="AlphaFoldDB" id="A0A1Y2AE08"/>
<evidence type="ECO:0000313" key="3">
    <source>
        <dbReference type="EMBL" id="ORY20225.1"/>
    </source>
</evidence>
<feature type="transmembrane region" description="Helical" evidence="1">
    <location>
        <begin position="6"/>
        <end position="29"/>
    </location>
</feature>
<dbReference type="STRING" id="1754190.A0A1Y2AE08"/>
<dbReference type="Gene3D" id="3.40.50.720">
    <property type="entry name" value="NAD(P)-binding Rossmann-like Domain"/>
    <property type="match status" value="1"/>
</dbReference>
<accession>A0A1Y2AE08</accession>
<evidence type="ECO:0000256" key="1">
    <source>
        <dbReference type="SAM" id="Phobius"/>
    </source>
</evidence>
<dbReference type="InterPro" id="IPR045886">
    <property type="entry name" value="ThiF/MoeB/HesA"/>
</dbReference>
<evidence type="ECO:0000259" key="2">
    <source>
        <dbReference type="Pfam" id="PF00899"/>
    </source>
</evidence>
<keyword evidence="1" id="KW-1133">Transmembrane helix</keyword>
<dbReference type="InterPro" id="IPR000594">
    <property type="entry name" value="ThiF_NAD_FAD-bd"/>
</dbReference>